<organism evidence="2 3">
    <name type="scientific">Fluviispira multicolorata</name>
    <dbReference type="NCBI Taxonomy" id="2654512"/>
    <lineage>
        <taxon>Bacteria</taxon>
        <taxon>Pseudomonadati</taxon>
        <taxon>Bdellovibrionota</taxon>
        <taxon>Oligoflexia</taxon>
        <taxon>Silvanigrellales</taxon>
        <taxon>Silvanigrellaceae</taxon>
        <taxon>Fluviispira</taxon>
    </lineage>
</organism>
<gene>
    <name evidence="2" type="ORF">GCL57_06790</name>
</gene>
<evidence type="ECO:0000313" key="3">
    <source>
        <dbReference type="Proteomes" id="UP000442694"/>
    </source>
</evidence>
<comment type="caution">
    <text evidence="2">The sequence shown here is derived from an EMBL/GenBank/DDBJ whole genome shotgun (WGS) entry which is preliminary data.</text>
</comment>
<dbReference type="RefSeq" id="WP_152212604.1">
    <property type="nucleotide sequence ID" value="NZ_WFLN01000006.1"/>
</dbReference>
<dbReference type="EMBL" id="WFLN01000006">
    <property type="protein sequence ID" value="KAB8030676.1"/>
    <property type="molecule type" value="Genomic_DNA"/>
</dbReference>
<keyword evidence="1" id="KW-0812">Transmembrane</keyword>
<keyword evidence="1" id="KW-0472">Membrane</keyword>
<reference evidence="2 3" key="1">
    <citation type="submission" date="2019-10" db="EMBL/GenBank/DDBJ databases">
        <title>New genus of Silvanigrellaceae.</title>
        <authorList>
            <person name="Pitt A."/>
            <person name="Hahn M.W."/>
        </authorList>
    </citation>
    <scope>NUCLEOTIDE SEQUENCE [LARGE SCALE GENOMIC DNA]</scope>
    <source>
        <strain evidence="2 3">33A1-SZDP</strain>
    </source>
</reference>
<proteinExistence type="predicted"/>
<keyword evidence="3" id="KW-1185">Reference proteome</keyword>
<sequence>MLKLIKRIILFFIATFVSMNAAVFFILNSQTVQHAIVEYINVNYFNKQNLELSLGSLSLSFLTGTLNLNEVFIKENKIGQSKNNENLVSMNQLSVSFNMGSSYVLRSLVIKKVLFRGLTLNLKYDENGSFVLPKFISSVKKEKSSDDPLDIPNLLKEIMPKIPFDIEVINIVLQLGESNQRNFQRVSIAHAELTKIIDKNKMQAFHVKALINDSAFKFPSINNLISLNYLNTNITLYPTGVFFINSLELKSNLADLKASINGTIESKIEKTKYKAKFDYIDINGKDVFGLLDMESTGRAKLVGNVESGKTLFEDPTFEGNIQWNGMLLEDFDIYSGSAHIHYNSRKIEYSDAVIRTPLNGIIRSKGEFQFYKNFSFENFVSVENFTFAELLKGLRVSSTPVDFYLSSESLKISGDILSKNKMKSFELYAEGVAKAQKIYVNTFPDQIGRKPIPDININLDLSASSLGLTLTKTEGITKNTTSFNTGKLIIDYGYLDFTPKSGVGVNFKLIGKNIDISAAEYFLKFPTSGTADFTGELKLDEKTKEIEFSSQSKIYGGEIFGLKFNDFNGKWGLNSKGVWVKNALIILGESEKENKSTLHLNNFTFNFIDMNSIIEANINGELNNIVYAAQHWLPKKFQDANGNIQHLKVSQSGLFFHLSSWDLNLKSQIDKLKILDSEIQDSNIELNCKSGLCKNSIISFIDIATNDNDEKKNDENLSFAIFELNDLSFENSGIRARIFKLPLGIFSRFFDKKLTGVLNSNVQFKGKWNKIEGFANVNAYNVNMDESELGDLNLQILPYDNNKIKIDLKAFSNQFDLSYVTQQDLEGVASLEINLYNLNSFLFIKSETRSKNNLFSQVNGTFKFSGLSPFSKDLKQDWYRHWKGSGILSSGVFQVGKAIFELTHNHKIDFNGDELQMDSFALGGKIGKIQFGKSNLNFAKKTLLSSFIVDINIGKLDIVSDVFGPSEGDLNGKFSISGSIHDPEFVGSLYVGAKTLFVKSLQPAFTNMNGDFIFRGKRLEIQNFFTEKGEGNITASGSIDFSPVFSENPSYPEISIKVSAKKADLRLQIPIFQIADLNIDSDLVLSGSEVPYHLMGEISLKKLRLFKDINCQAISSQIFALNNTQVITRSKPFLNLNVDIHALSSITIQSQCIRGRFSTSPTINVSGDTVDPILSGMISTDNASLILLKSRFEIKKADFTFIELQKYDPNVDIQMEARILSHTVLANMNGRLTKSRLDLSASPATLANGDRITQGDIISMITTGQEPLQSSSANLLTASTSFFSFVGYGSFSDNSILNNTVSSVTGGIVDNITIAPTSQNGQVSWRATASRSLSQRLNLGVSYETGDIGTRSSAYASFIFNETVSIFGSYDNSALTQQTTTTEWSSGLRFRFGSQ</sequence>
<feature type="transmembrane region" description="Helical" evidence="1">
    <location>
        <begin position="7"/>
        <end position="27"/>
    </location>
</feature>
<name>A0A833JC82_9BACT</name>
<evidence type="ECO:0000256" key="1">
    <source>
        <dbReference type="SAM" id="Phobius"/>
    </source>
</evidence>
<accession>A0A833JC82</accession>
<keyword evidence="1" id="KW-1133">Transmembrane helix</keyword>
<dbReference type="Proteomes" id="UP000442694">
    <property type="component" value="Unassembled WGS sequence"/>
</dbReference>
<evidence type="ECO:0000313" key="2">
    <source>
        <dbReference type="EMBL" id="KAB8030676.1"/>
    </source>
</evidence>
<evidence type="ECO:0008006" key="4">
    <source>
        <dbReference type="Google" id="ProtNLM"/>
    </source>
</evidence>
<protein>
    <recommendedName>
        <fullName evidence="4">Autotransporter translocation and assembly factor TamB</fullName>
    </recommendedName>
</protein>